<dbReference type="AlphaFoldDB" id="B3P109"/>
<dbReference type="SUPFAM" id="SSF103473">
    <property type="entry name" value="MFS general substrate transporter"/>
    <property type="match status" value="1"/>
</dbReference>
<evidence type="ECO:0000256" key="3">
    <source>
        <dbReference type="ARBA" id="ARBA00022989"/>
    </source>
</evidence>
<dbReference type="eggNOG" id="KOG0254">
    <property type="taxonomic scope" value="Eukaryota"/>
</dbReference>
<dbReference type="Proteomes" id="UP000008711">
    <property type="component" value="Unassembled WGS sequence"/>
</dbReference>
<evidence type="ECO:0000256" key="5">
    <source>
        <dbReference type="SAM" id="Phobius"/>
    </source>
</evidence>
<feature type="transmembrane region" description="Helical" evidence="5">
    <location>
        <begin position="191"/>
        <end position="208"/>
    </location>
</feature>
<feature type="transmembrane region" description="Helical" evidence="5">
    <location>
        <begin position="432"/>
        <end position="452"/>
    </location>
</feature>
<evidence type="ECO:0000313" key="6">
    <source>
        <dbReference type="EMBL" id="EDV49128.1"/>
    </source>
</evidence>
<name>B3P109_DROER</name>
<feature type="transmembrane region" description="Helical" evidence="5">
    <location>
        <begin position="458"/>
        <end position="479"/>
    </location>
</feature>
<dbReference type="PANTHER" id="PTHR23529">
    <property type="entry name" value="GH19118P-RELATED"/>
    <property type="match status" value="1"/>
</dbReference>
<dbReference type="KEGG" id="der:6553304"/>
<keyword evidence="7" id="KW-1185">Reference proteome</keyword>
<feature type="transmembrane region" description="Helical" evidence="5">
    <location>
        <begin position="363"/>
        <end position="383"/>
    </location>
</feature>
<feature type="transmembrane region" description="Helical" evidence="5">
    <location>
        <begin position="152"/>
        <end position="171"/>
    </location>
</feature>
<dbReference type="PANTHER" id="PTHR23529:SF2">
    <property type="entry name" value="GH19118P-RELATED"/>
    <property type="match status" value="1"/>
</dbReference>
<dbReference type="InterPro" id="IPR005828">
    <property type="entry name" value="MFS_sugar_transport-like"/>
</dbReference>
<feature type="transmembrane region" description="Helical" evidence="5">
    <location>
        <begin position="403"/>
        <end position="420"/>
    </location>
</feature>
<comment type="subcellular location">
    <subcellularLocation>
        <location evidence="1">Membrane</location>
    </subcellularLocation>
</comment>
<evidence type="ECO:0000313" key="7">
    <source>
        <dbReference type="Proteomes" id="UP000008711"/>
    </source>
</evidence>
<dbReference type="GO" id="GO:0016020">
    <property type="term" value="C:membrane"/>
    <property type="evidence" value="ECO:0007669"/>
    <property type="project" value="UniProtKB-SubCell"/>
</dbReference>
<organism evidence="6 7">
    <name type="scientific">Drosophila erecta</name>
    <name type="common">Fruit fly</name>
    <dbReference type="NCBI Taxonomy" id="7220"/>
    <lineage>
        <taxon>Eukaryota</taxon>
        <taxon>Metazoa</taxon>
        <taxon>Ecdysozoa</taxon>
        <taxon>Arthropoda</taxon>
        <taxon>Hexapoda</taxon>
        <taxon>Insecta</taxon>
        <taxon>Pterygota</taxon>
        <taxon>Neoptera</taxon>
        <taxon>Endopterygota</taxon>
        <taxon>Diptera</taxon>
        <taxon>Brachycera</taxon>
        <taxon>Muscomorpha</taxon>
        <taxon>Ephydroidea</taxon>
        <taxon>Drosophilidae</taxon>
        <taxon>Drosophila</taxon>
        <taxon>Sophophora</taxon>
    </lineage>
</organism>
<dbReference type="Gene3D" id="1.20.1250.20">
    <property type="entry name" value="MFS general substrate transporter like domains"/>
    <property type="match status" value="1"/>
</dbReference>
<keyword evidence="4 5" id="KW-0472">Membrane</keyword>
<dbReference type="Pfam" id="PF00083">
    <property type="entry name" value="Sugar_tr"/>
    <property type="match status" value="1"/>
</dbReference>
<evidence type="ECO:0000256" key="1">
    <source>
        <dbReference type="ARBA" id="ARBA00004370"/>
    </source>
</evidence>
<feature type="transmembrane region" description="Helical" evidence="5">
    <location>
        <begin position="126"/>
        <end position="146"/>
    </location>
</feature>
<accession>B3P109</accession>
<feature type="transmembrane region" description="Helical" evidence="5">
    <location>
        <begin position="220"/>
        <end position="245"/>
    </location>
</feature>
<dbReference type="HOGENOM" id="CLU_037253_0_0_1"/>
<evidence type="ECO:0000256" key="2">
    <source>
        <dbReference type="ARBA" id="ARBA00022692"/>
    </source>
</evidence>
<proteinExistence type="predicted"/>
<dbReference type="GO" id="GO:0022857">
    <property type="term" value="F:transmembrane transporter activity"/>
    <property type="evidence" value="ECO:0007669"/>
    <property type="project" value="InterPro"/>
</dbReference>
<dbReference type="OMA" id="AQGLQWN"/>
<dbReference type="PhylomeDB" id="B3P109"/>
<reference evidence="6 7" key="2">
    <citation type="journal article" date="2008" name="Bioinformatics">
        <title>Assembly reconciliation.</title>
        <authorList>
            <person name="Zimin A.V."/>
            <person name="Smith D.R."/>
            <person name="Sutton G."/>
            <person name="Yorke J.A."/>
        </authorList>
    </citation>
    <scope>NUCLEOTIDE SEQUENCE [LARGE SCALE GENOMIC DNA]</scope>
    <source>
        <strain evidence="6 7">TSC#14021-0224.01</strain>
    </source>
</reference>
<feature type="transmembrane region" description="Helical" evidence="5">
    <location>
        <begin position="304"/>
        <end position="322"/>
    </location>
</feature>
<keyword evidence="2 5" id="KW-0812">Transmembrane</keyword>
<dbReference type="OrthoDB" id="6612291at2759"/>
<reference evidence="6 7" key="1">
    <citation type="journal article" date="2007" name="Nature">
        <title>Evolution of genes and genomes on the Drosophila phylogeny.</title>
        <authorList>
            <consortium name="Drosophila 12 Genomes Consortium"/>
            <person name="Clark A.G."/>
            <person name="Eisen M.B."/>
            <person name="Smith D.R."/>
            <person name="Bergman C.M."/>
            <person name="Oliver B."/>
            <person name="Markow T.A."/>
            <person name="Kaufman T.C."/>
            <person name="Kellis M."/>
            <person name="Gelbart W."/>
            <person name="Iyer V.N."/>
            <person name="Pollard D.A."/>
            <person name="Sackton T.B."/>
            <person name="Larracuente A.M."/>
            <person name="Singh N.D."/>
            <person name="Abad J.P."/>
            <person name="Abt D.N."/>
            <person name="Adryan B."/>
            <person name="Aguade M."/>
            <person name="Akashi H."/>
            <person name="Anderson W.W."/>
            <person name="Aquadro C.F."/>
            <person name="Ardell D.H."/>
            <person name="Arguello R."/>
            <person name="Artieri C.G."/>
            <person name="Barbash D.A."/>
            <person name="Barker D."/>
            <person name="Barsanti P."/>
            <person name="Batterham P."/>
            <person name="Batzoglou S."/>
            <person name="Begun D."/>
            <person name="Bhutkar A."/>
            <person name="Blanco E."/>
            <person name="Bosak S.A."/>
            <person name="Bradley R.K."/>
            <person name="Brand A.D."/>
            <person name="Brent M.R."/>
            <person name="Brooks A.N."/>
            <person name="Brown R.H."/>
            <person name="Butlin R.K."/>
            <person name="Caggese C."/>
            <person name="Calvi B.R."/>
            <person name="Bernardo de Carvalho A."/>
            <person name="Caspi A."/>
            <person name="Castrezana S."/>
            <person name="Celniker S.E."/>
            <person name="Chang J.L."/>
            <person name="Chapple C."/>
            <person name="Chatterji S."/>
            <person name="Chinwalla A."/>
            <person name="Civetta A."/>
            <person name="Clifton S.W."/>
            <person name="Comeron J.M."/>
            <person name="Costello J.C."/>
            <person name="Coyne J.A."/>
            <person name="Daub J."/>
            <person name="David R.G."/>
            <person name="Delcher A.L."/>
            <person name="Delehaunty K."/>
            <person name="Do C.B."/>
            <person name="Ebling H."/>
            <person name="Edwards K."/>
            <person name="Eickbush T."/>
            <person name="Evans J.D."/>
            <person name="Filipski A."/>
            <person name="Findeiss S."/>
            <person name="Freyhult E."/>
            <person name="Fulton L."/>
            <person name="Fulton R."/>
            <person name="Garcia A.C."/>
            <person name="Gardiner A."/>
            <person name="Garfield D.A."/>
            <person name="Garvin B.E."/>
            <person name="Gibson G."/>
            <person name="Gilbert D."/>
            <person name="Gnerre S."/>
            <person name="Godfrey J."/>
            <person name="Good R."/>
            <person name="Gotea V."/>
            <person name="Gravely B."/>
            <person name="Greenberg A.J."/>
            <person name="Griffiths-Jones S."/>
            <person name="Gross S."/>
            <person name="Guigo R."/>
            <person name="Gustafson E.A."/>
            <person name="Haerty W."/>
            <person name="Hahn M.W."/>
            <person name="Halligan D.L."/>
            <person name="Halpern A.L."/>
            <person name="Halter G.M."/>
            <person name="Han M.V."/>
            <person name="Heger A."/>
            <person name="Hillier L."/>
            <person name="Hinrichs A.S."/>
            <person name="Holmes I."/>
            <person name="Hoskins R.A."/>
            <person name="Hubisz M.J."/>
            <person name="Hultmark D."/>
            <person name="Huntley M.A."/>
            <person name="Jaffe D.B."/>
            <person name="Jagadeeshan S."/>
            <person name="Jeck W.R."/>
            <person name="Johnson J."/>
            <person name="Jones C.D."/>
            <person name="Jordan W.C."/>
            <person name="Karpen G.H."/>
            <person name="Kataoka E."/>
            <person name="Keightley P.D."/>
            <person name="Kheradpour P."/>
            <person name="Kirkness E.F."/>
            <person name="Koerich L.B."/>
            <person name="Kristiansen K."/>
            <person name="Kudrna D."/>
            <person name="Kulathinal R.J."/>
            <person name="Kumar S."/>
            <person name="Kwok R."/>
            <person name="Lander E."/>
            <person name="Langley C.H."/>
            <person name="Lapoint R."/>
            <person name="Lazzaro B.P."/>
            <person name="Lee S.J."/>
            <person name="Levesque L."/>
            <person name="Li R."/>
            <person name="Lin C.F."/>
            <person name="Lin M.F."/>
            <person name="Lindblad-Toh K."/>
            <person name="Llopart A."/>
            <person name="Long M."/>
            <person name="Low L."/>
            <person name="Lozovsky E."/>
            <person name="Lu J."/>
            <person name="Luo M."/>
            <person name="Machado C.A."/>
            <person name="Makalowski W."/>
            <person name="Marzo M."/>
            <person name="Matsuda M."/>
            <person name="Matzkin L."/>
            <person name="McAllister B."/>
            <person name="McBride C.S."/>
            <person name="McKernan B."/>
            <person name="McKernan K."/>
            <person name="Mendez-Lago M."/>
            <person name="Minx P."/>
            <person name="Mollenhauer M.U."/>
            <person name="Montooth K."/>
            <person name="Mount S.M."/>
            <person name="Mu X."/>
            <person name="Myers E."/>
            <person name="Negre B."/>
            <person name="Newfeld S."/>
            <person name="Nielsen R."/>
            <person name="Noor M.A."/>
            <person name="O'Grady P."/>
            <person name="Pachter L."/>
            <person name="Papaceit M."/>
            <person name="Parisi M.J."/>
            <person name="Parisi M."/>
            <person name="Parts L."/>
            <person name="Pedersen J.S."/>
            <person name="Pesole G."/>
            <person name="Phillippy A.M."/>
            <person name="Ponting C.P."/>
            <person name="Pop M."/>
            <person name="Porcelli D."/>
            <person name="Powell J.R."/>
            <person name="Prohaska S."/>
            <person name="Pruitt K."/>
            <person name="Puig M."/>
            <person name="Quesneville H."/>
            <person name="Ram K.R."/>
            <person name="Rand D."/>
            <person name="Rasmussen M.D."/>
            <person name="Reed L.K."/>
            <person name="Reenan R."/>
            <person name="Reily A."/>
            <person name="Remington K.A."/>
            <person name="Rieger T.T."/>
            <person name="Ritchie M.G."/>
            <person name="Robin C."/>
            <person name="Rogers Y.H."/>
            <person name="Rohde C."/>
            <person name="Rozas J."/>
            <person name="Rubenfield M.J."/>
            <person name="Ruiz A."/>
            <person name="Russo S."/>
            <person name="Salzberg S.L."/>
            <person name="Sanchez-Gracia A."/>
            <person name="Saranga D.J."/>
            <person name="Sato H."/>
            <person name="Schaeffer S.W."/>
            <person name="Schatz M.C."/>
            <person name="Schlenke T."/>
            <person name="Schwartz R."/>
            <person name="Segarra C."/>
            <person name="Singh R.S."/>
            <person name="Sirot L."/>
            <person name="Sirota M."/>
            <person name="Sisneros N.B."/>
            <person name="Smith C.D."/>
            <person name="Smith T.F."/>
            <person name="Spieth J."/>
            <person name="Stage D.E."/>
            <person name="Stark A."/>
            <person name="Stephan W."/>
            <person name="Strausberg R.L."/>
            <person name="Strempel S."/>
            <person name="Sturgill D."/>
            <person name="Sutton G."/>
            <person name="Sutton G.G."/>
            <person name="Tao W."/>
            <person name="Teichmann S."/>
            <person name="Tobari Y.N."/>
            <person name="Tomimura Y."/>
            <person name="Tsolas J.M."/>
            <person name="Valente V.L."/>
            <person name="Venter E."/>
            <person name="Venter J.C."/>
            <person name="Vicario S."/>
            <person name="Vieira F.G."/>
            <person name="Vilella A.J."/>
            <person name="Villasante A."/>
            <person name="Walenz B."/>
            <person name="Wang J."/>
            <person name="Wasserman M."/>
            <person name="Watts T."/>
            <person name="Wilson D."/>
            <person name="Wilson R.K."/>
            <person name="Wing R.A."/>
            <person name="Wolfner M.F."/>
            <person name="Wong A."/>
            <person name="Wong G.K."/>
            <person name="Wu C.I."/>
            <person name="Wu G."/>
            <person name="Yamamoto D."/>
            <person name="Yang H.P."/>
            <person name="Yang S.P."/>
            <person name="Yorke J.A."/>
            <person name="Yoshida K."/>
            <person name="Zdobnov E."/>
            <person name="Zhang P."/>
            <person name="Zhang Y."/>
            <person name="Zimin A.V."/>
            <person name="Baldwin J."/>
            <person name="Abdouelleil A."/>
            <person name="Abdulkadir J."/>
            <person name="Abebe A."/>
            <person name="Abera B."/>
            <person name="Abreu J."/>
            <person name="Acer S.C."/>
            <person name="Aftuck L."/>
            <person name="Alexander A."/>
            <person name="An P."/>
            <person name="Anderson E."/>
            <person name="Anderson S."/>
            <person name="Arachi H."/>
            <person name="Azer M."/>
            <person name="Bachantsang P."/>
            <person name="Barry A."/>
            <person name="Bayul T."/>
            <person name="Berlin A."/>
            <person name="Bessette D."/>
            <person name="Bloom T."/>
            <person name="Blye J."/>
            <person name="Boguslavskiy L."/>
            <person name="Bonnet C."/>
            <person name="Boukhgalter B."/>
            <person name="Bourzgui I."/>
            <person name="Brown A."/>
            <person name="Cahill P."/>
            <person name="Channer S."/>
            <person name="Cheshatsang Y."/>
            <person name="Chuda L."/>
            <person name="Citroen M."/>
            <person name="Collymore A."/>
            <person name="Cooke P."/>
            <person name="Costello M."/>
            <person name="D'Aco K."/>
            <person name="Daza R."/>
            <person name="De Haan G."/>
            <person name="DeGray S."/>
            <person name="DeMaso C."/>
            <person name="Dhargay N."/>
            <person name="Dooley K."/>
            <person name="Dooley E."/>
            <person name="Doricent M."/>
            <person name="Dorje P."/>
            <person name="Dorjee K."/>
            <person name="Dupes A."/>
            <person name="Elong R."/>
            <person name="Falk J."/>
            <person name="Farina A."/>
            <person name="Faro S."/>
            <person name="Ferguson D."/>
            <person name="Fisher S."/>
            <person name="Foley C.D."/>
            <person name="Franke A."/>
            <person name="Friedrich D."/>
            <person name="Gadbois L."/>
            <person name="Gearin G."/>
            <person name="Gearin C.R."/>
            <person name="Giannoukos G."/>
            <person name="Goode T."/>
            <person name="Graham J."/>
            <person name="Grandbois E."/>
            <person name="Grewal S."/>
            <person name="Gyaltsen K."/>
            <person name="Hafez N."/>
            <person name="Hagos B."/>
            <person name="Hall J."/>
            <person name="Henson C."/>
            <person name="Hollinger A."/>
            <person name="Honan T."/>
            <person name="Huard M.D."/>
            <person name="Hughes L."/>
            <person name="Hurhula B."/>
            <person name="Husby M.E."/>
            <person name="Kamat A."/>
            <person name="Kanga B."/>
            <person name="Kashin S."/>
            <person name="Khazanovich D."/>
            <person name="Kisner P."/>
            <person name="Lance K."/>
            <person name="Lara M."/>
            <person name="Lee W."/>
            <person name="Lennon N."/>
            <person name="Letendre F."/>
            <person name="LeVine R."/>
            <person name="Lipovsky A."/>
            <person name="Liu X."/>
            <person name="Liu J."/>
            <person name="Liu S."/>
            <person name="Lokyitsang T."/>
            <person name="Lokyitsang Y."/>
            <person name="Lubonja R."/>
            <person name="Lui A."/>
            <person name="MacDonald P."/>
            <person name="Magnisalis V."/>
            <person name="Maru K."/>
            <person name="Matthews C."/>
            <person name="McCusker W."/>
            <person name="McDonough S."/>
            <person name="Mehta T."/>
            <person name="Meldrim J."/>
            <person name="Meneus L."/>
            <person name="Mihai O."/>
            <person name="Mihalev A."/>
            <person name="Mihova T."/>
            <person name="Mittelman R."/>
            <person name="Mlenga V."/>
            <person name="Montmayeur A."/>
            <person name="Mulrain L."/>
            <person name="Navidi A."/>
            <person name="Naylor J."/>
            <person name="Negash T."/>
            <person name="Nguyen T."/>
            <person name="Nguyen N."/>
            <person name="Nicol R."/>
            <person name="Norbu C."/>
            <person name="Norbu N."/>
            <person name="Novod N."/>
            <person name="O'Neill B."/>
            <person name="Osman S."/>
            <person name="Markiewicz E."/>
            <person name="Oyono O.L."/>
            <person name="Patti C."/>
            <person name="Phunkhang P."/>
            <person name="Pierre F."/>
            <person name="Priest M."/>
            <person name="Raghuraman S."/>
            <person name="Rege F."/>
            <person name="Reyes R."/>
            <person name="Rise C."/>
            <person name="Rogov P."/>
            <person name="Ross K."/>
            <person name="Ryan E."/>
            <person name="Settipalli S."/>
            <person name="Shea T."/>
            <person name="Sherpa N."/>
            <person name="Shi L."/>
            <person name="Shih D."/>
            <person name="Sparrow T."/>
            <person name="Spaulding J."/>
            <person name="Stalker J."/>
            <person name="Stange-Thomann N."/>
            <person name="Stavropoulos S."/>
            <person name="Stone C."/>
            <person name="Strader C."/>
            <person name="Tesfaye S."/>
            <person name="Thomson T."/>
            <person name="Thoulutsang Y."/>
            <person name="Thoulutsang D."/>
            <person name="Topham K."/>
            <person name="Topping I."/>
            <person name="Tsamla T."/>
            <person name="Vassiliev H."/>
            <person name="Vo A."/>
            <person name="Wangchuk T."/>
            <person name="Wangdi T."/>
            <person name="Weiand M."/>
            <person name="Wilkinson J."/>
            <person name="Wilson A."/>
            <person name="Yadav S."/>
            <person name="Young G."/>
            <person name="Yu Q."/>
            <person name="Zembek L."/>
            <person name="Zhong D."/>
            <person name="Zimmer A."/>
            <person name="Zwirko Z."/>
            <person name="Jaffe D.B."/>
            <person name="Alvarez P."/>
            <person name="Brockman W."/>
            <person name="Butler J."/>
            <person name="Chin C."/>
            <person name="Gnerre S."/>
            <person name="Grabherr M."/>
            <person name="Kleber M."/>
            <person name="Mauceli E."/>
            <person name="MacCallum I."/>
        </authorList>
    </citation>
    <scope>NUCLEOTIDE SEQUENCE [LARGE SCALE GENOMIC DNA]</scope>
    <source>
        <strain evidence="6 7">TSC#14021-0224.01</strain>
    </source>
</reference>
<gene>
    <name evidence="6" type="primary">Dere\GG16997</name>
    <name evidence="6" type="ORF">Dere_GG16997</name>
</gene>
<sequence length="504" mass="55117">MTTTYVTAGPVPVQQTTYITTRPQQIQTTYITNGRQQHPPPPPPPTTVVITTQSNSRWATPSQTQSGTAATLLFVYAGMDMAQGLGWNLTAVSANTLEFQYSWFIGVIIGAVVSAITSAFLPKIVFYGLGGVMNLIDAIIFVSAPYEYESILAARYVGGVGIGLITVPFLIHSAEIASSANRGTCSALEQYGLALGVAIQVIYDSQWAQGLGMSINRVHGIFGIVFTAIALGSVAITIDSPIFYIRQNQEQKARASVKQLMGSNWTREAGDRAYDEAKLYVVEGSAQGVGEQLGDSMMPFLKLLLFRCFVAFTFSVPLSFSILTSTELVEGTRYSWPTIIFGILRLIGALITFAVLDTVGRKFISLLGLLCMAGLMLGMAGVYGDYAHISDYYFMWQVCRLGMAFQFFAGFFICSSSVYLGEAFPMRVKPFLIGLIVCLEQVIHIIVIVKFVPSAEFFYTYFVAVGIIMVIGLVAFAVLMPETRGLTLRQAGERFRRVHDVMAY</sequence>
<evidence type="ECO:0000256" key="4">
    <source>
        <dbReference type="ARBA" id="ARBA00023136"/>
    </source>
</evidence>
<dbReference type="InterPro" id="IPR036259">
    <property type="entry name" value="MFS_trans_sf"/>
</dbReference>
<keyword evidence="3 5" id="KW-1133">Transmembrane helix</keyword>
<feature type="transmembrane region" description="Helical" evidence="5">
    <location>
        <begin position="334"/>
        <end position="356"/>
    </location>
</feature>
<protein>
    <submittedName>
        <fullName evidence="6">GG16997</fullName>
    </submittedName>
</protein>
<dbReference type="EMBL" id="CH954181">
    <property type="protein sequence ID" value="EDV49128.1"/>
    <property type="molecule type" value="Genomic_DNA"/>
</dbReference>
<feature type="transmembrane region" description="Helical" evidence="5">
    <location>
        <begin position="101"/>
        <end position="121"/>
    </location>
</feature>